<accession>A0ABR4A5U9</accession>
<dbReference type="PANTHER" id="PTHR23157">
    <property type="entry name" value="GRIP AND COILED-COIL DOMAIN-CONTAINING PROTEIN 1"/>
    <property type="match status" value="1"/>
</dbReference>
<comment type="subcellular location">
    <subcellularLocation>
        <location evidence="2">Cytoplasm</location>
    </subcellularLocation>
    <subcellularLocation>
        <location evidence="1">Endomembrane system</location>
        <topology evidence="1">Peripheral membrane protein</topology>
    </subcellularLocation>
</comment>
<organism evidence="8 9">
    <name type="scientific">Stereocaulon virgatum</name>
    <dbReference type="NCBI Taxonomy" id="373712"/>
    <lineage>
        <taxon>Eukaryota</taxon>
        <taxon>Fungi</taxon>
        <taxon>Dikarya</taxon>
        <taxon>Ascomycota</taxon>
        <taxon>Pezizomycotina</taxon>
        <taxon>Lecanoromycetes</taxon>
        <taxon>OSLEUM clade</taxon>
        <taxon>Lecanoromycetidae</taxon>
        <taxon>Lecanorales</taxon>
        <taxon>Lecanorineae</taxon>
        <taxon>Stereocaulaceae</taxon>
        <taxon>Stereocaulon</taxon>
    </lineage>
</organism>
<evidence type="ECO:0000256" key="6">
    <source>
        <dbReference type="SAM" id="MobiDB-lite"/>
    </source>
</evidence>
<feature type="region of interest" description="Disordered" evidence="6">
    <location>
        <begin position="38"/>
        <end position="96"/>
    </location>
</feature>
<evidence type="ECO:0000259" key="7">
    <source>
        <dbReference type="PROSITE" id="PS50913"/>
    </source>
</evidence>
<evidence type="ECO:0000256" key="4">
    <source>
        <dbReference type="ARBA" id="ARBA00023054"/>
    </source>
</evidence>
<evidence type="ECO:0000256" key="2">
    <source>
        <dbReference type="ARBA" id="ARBA00004496"/>
    </source>
</evidence>
<keyword evidence="5" id="KW-0472">Membrane</keyword>
<keyword evidence="4" id="KW-0175">Coiled coil</keyword>
<evidence type="ECO:0000256" key="1">
    <source>
        <dbReference type="ARBA" id="ARBA00004184"/>
    </source>
</evidence>
<feature type="compositionally biased region" description="Low complexity" evidence="6">
    <location>
        <begin position="62"/>
        <end position="80"/>
    </location>
</feature>
<keyword evidence="9" id="KW-1185">Reference proteome</keyword>
<gene>
    <name evidence="8" type="ORF">N7G274_008481</name>
</gene>
<name>A0ABR4A5U9_9LECA</name>
<dbReference type="PANTHER" id="PTHR23157:SF25">
    <property type="entry name" value="GRIP AND COILED-COIL DOMAIN-CONTAINING PROTEIN 1"/>
    <property type="match status" value="1"/>
</dbReference>
<feature type="domain" description="GRIP" evidence="7">
    <location>
        <begin position="99"/>
        <end position="149"/>
    </location>
</feature>
<protein>
    <recommendedName>
        <fullName evidence="7">GRIP domain-containing protein</fullName>
    </recommendedName>
</protein>
<dbReference type="Proteomes" id="UP001590950">
    <property type="component" value="Unassembled WGS sequence"/>
</dbReference>
<proteinExistence type="predicted"/>
<evidence type="ECO:0000256" key="5">
    <source>
        <dbReference type="ARBA" id="ARBA00023136"/>
    </source>
</evidence>
<reference evidence="8 9" key="1">
    <citation type="submission" date="2024-09" db="EMBL/GenBank/DDBJ databases">
        <title>Rethinking Asexuality: The Enigmatic Case of Functional Sexual Genes in Lepraria (Stereocaulaceae).</title>
        <authorList>
            <person name="Doellman M."/>
            <person name="Sun Y."/>
            <person name="Barcenas-Pena A."/>
            <person name="Lumbsch H.T."/>
            <person name="Grewe F."/>
        </authorList>
    </citation>
    <scope>NUCLEOTIDE SEQUENCE [LARGE SCALE GENOMIC DNA]</scope>
    <source>
        <strain evidence="8 9">Mercado 3170</strain>
    </source>
</reference>
<feature type="region of interest" description="Disordered" evidence="6">
    <location>
        <begin position="1"/>
        <end position="24"/>
    </location>
</feature>
<dbReference type="EMBL" id="JBEFKJ010000030">
    <property type="protein sequence ID" value="KAL2038723.1"/>
    <property type="molecule type" value="Genomic_DNA"/>
</dbReference>
<evidence type="ECO:0000256" key="3">
    <source>
        <dbReference type="ARBA" id="ARBA00022490"/>
    </source>
</evidence>
<keyword evidence="3" id="KW-0963">Cytoplasm</keyword>
<dbReference type="InterPro" id="IPR051952">
    <property type="entry name" value="Golgi-autophagy_related"/>
</dbReference>
<evidence type="ECO:0000313" key="9">
    <source>
        <dbReference type="Proteomes" id="UP001590950"/>
    </source>
</evidence>
<feature type="compositionally biased region" description="Basic and acidic residues" evidence="6">
    <location>
        <begin position="38"/>
        <end position="51"/>
    </location>
</feature>
<dbReference type="Pfam" id="PF01465">
    <property type="entry name" value="GRIP"/>
    <property type="match status" value="1"/>
</dbReference>
<comment type="caution">
    <text evidence="8">The sequence shown here is derived from an EMBL/GenBank/DDBJ whole genome shotgun (WGS) entry which is preliminary data.</text>
</comment>
<evidence type="ECO:0000313" key="8">
    <source>
        <dbReference type="EMBL" id="KAL2038723.1"/>
    </source>
</evidence>
<feature type="compositionally biased region" description="Polar residues" evidence="6">
    <location>
        <begin position="81"/>
        <end position="91"/>
    </location>
</feature>
<dbReference type="InterPro" id="IPR000237">
    <property type="entry name" value="GRIP_dom"/>
</dbReference>
<dbReference type="PROSITE" id="PS50913">
    <property type="entry name" value="GRIP"/>
    <property type="match status" value="1"/>
</dbReference>
<sequence length="154" mass="17386">MGELRDALDESERQARDLEKQKAELRRSVEDTQFRLEKLQKSNKTMADEISKIQTSKTKAMDSSAQSSRSSLDSAARLGSPTSQSRNTSAALLNAPNGQLPGAMDYVYLKNVLLQFLEQKDKKHQMQLIPVLGMLLHFDRKDEQKWMSAITTKG</sequence>
<dbReference type="SMART" id="SM00755">
    <property type="entry name" value="Grip"/>
    <property type="match status" value="1"/>
</dbReference>